<dbReference type="NCBIfam" id="TIGR00797">
    <property type="entry name" value="matE"/>
    <property type="match status" value="1"/>
</dbReference>
<keyword evidence="2" id="KW-0472">Membrane</keyword>
<feature type="transmembrane region" description="Helical" evidence="2">
    <location>
        <begin position="315"/>
        <end position="336"/>
    </location>
</feature>
<dbReference type="OrthoDB" id="9780160at2"/>
<feature type="transmembrane region" description="Helical" evidence="2">
    <location>
        <begin position="41"/>
        <end position="68"/>
    </location>
</feature>
<reference evidence="4" key="1">
    <citation type="submission" date="2020-01" db="EMBL/GenBank/DDBJ databases">
        <title>Phosphoaccumulans saitamaens gen. nov., sp. nov., a polyphosphate accumulating bacterium isolated from surface river water.</title>
        <authorList>
            <person name="Watanabe K."/>
            <person name="Suda W."/>
        </authorList>
    </citation>
    <scope>NUCLEOTIDE SEQUENCE [LARGE SCALE GENOMIC DNA]</scope>
    <source>
        <strain evidence="4">ICHIAU1</strain>
    </source>
</reference>
<dbReference type="GO" id="GO:0042910">
    <property type="term" value="F:xenobiotic transmembrane transporter activity"/>
    <property type="evidence" value="ECO:0007669"/>
    <property type="project" value="InterPro"/>
</dbReference>
<evidence type="ECO:0000313" key="3">
    <source>
        <dbReference type="EMBL" id="BBU69604.1"/>
    </source>
</evidence>
<keyword evidence="2" id="KW-0812">Transmembrane</keyword>
<accession>A0A7R6R7X7</accession>
<dbReference type="EMBL" id="AP022345">
    <property type="protein sequence ID" value="BBU69604.1"/>
    <property type="molecule type" value="Genomic_DNA"/>
</dbReference>
<feature type="transmembrane region" description="Helical" evidence="2">
    <location>
        <begin position="127"/>
        <end position="144"/>
    </location>
</feature>
<dbReference type="Proteomes" id="UP000463961">
    <property type="component" value="Chromosome"/>
</dbReference>
<protein>
    <submittedName>
        <fullName evidence="3">MATE family efflux transporter</fullName>
    </submittedName>
</protein>
<proteinExistence type="predicted"/>
<keyword evidence="1" id="KW-0813">Transport</keyword>
<sequence length="456" mass="47884">MDRTPFVRLGRLAWPVLIAQLATIGMMAIDTVVVGRSNTDNLAALAVGASVYVSLALALSGVVQALLPGVAHQIGRGDAAAAGKLIFQAFWLVLLLAVFGDLVLFFPGWMIALAELTPAVEALTRDYLFILAFSLPASLGYRAFHAIAGGVGRTRPLMWLSLGQTTGHALMAPVLVDSLTIGTLTLGVGLGASGAALSQAILAWLVCGAGVVVLCKSPVYRNLLKNARWSGPDWKSLGQLMRVGLPMGLSYFVEITAFTVMAIFIARLGPEVLSGHRIVANLSAMVYMFPLAIGTATAALVGQSAGADRDAEARAMARSAFWVACVGSGILAVLLWEFRSVLAWLGSPDENVQAVAIGLVGFVAAYQLFDAAQTVAAFALRGYHVTLLPLGIHLTAFWLIGLWGGYQLAFYGLPMLSIAPMGAAGFWSAVLGATVLAAIGLVGLLIWVQRLRRAPG</sequence>
<evidence type="ECO:0000256" key="1">
    <source>
        <dbReference type="ARBA" id="ARBA00022448"/>
    </source>
</evidence>
<dbReference type="PANTHER" id="PTHR43298">
    <property type="entry name" value="MULTIDRUG RESISTANCE PROTEIN NORM-RELATED"/>
    <property type="match status" value="1"/>
</dbReference>
<evidence type="ECO:0000313" key="4">
    <source>
        <dbReference type="Proteomes" id="UP000463961"/>
    </source>
</evidence>
<gene>
    <name evidence="3" type="ORF">ICHIAU1_18870</name>
</gene>
<feature type="transmembrane region" description="Helical" evidence="2">
    <location>
        <begin position="12"/>
        <end position="29"/>
    </location>
</feature>
<dbReference type="PANTHER" id="PTHR43298:SF2">
    <property type="entry name" value="FMN_FAD EXPORTER YEEO-RELATED"/>
    <property type="match status" value="1"/>
</dbReference>
<feature type="transmembrane region" description="Helical" evidence="2">
    <location>
        <begin position="356"/>
        <end position="380"/>
    </location>
</feature>
<feature type="transmembrane region" description="Helical" evidence="2">
    <location>
        <begin position="89"/>
        <end position="112"/>
    </location>
</feature>
<dbReference type="GO" id="GO:0015297">
    <property type="term" value="F:antiporter activity"/>
    <property type="evidence" value="ECO:0007669"/>
    <property type="project" value="InterPro"/>
</dbReference>
<dbReference type="CDD" id="cd13131">
    <property type="entry name" value="MATE_NorM_like"/>
    <property type="match status" value="1"/>
</dbReference>
<dbReference type="RefSeq" id="WP_162049695.1">
    <property type="nucleotide sequence ID" value="NZ_AP022345.1"/>
</dbReference>
<feature type="transmembrane region" description="Helical" evidence="2">
    <location>
        <begin position="278"/>
        <end position="303"/>
    </location>
</feature>
<evidence type="ECO:0000256" key="2">
    <source>
        <dbReference type="SAM" id="Phobius"/>
    </source>
</evidence>
<feature type="transmembrane region" description="Helical" evidence="2">
    <location>
        <begin position="426"/>
        <end position="448"/>
    </location>
</feature>
<keyword evidence="2" id="KW-1133">Transmembrane helix</keyword>
<feature type="transmembrane region" description="Helical" evidence="2">
    <location>
        <begin position="196"/>
        <end position="215"/>
    </location>
</feature>
<dbReference type="Pfam" id="PF01554">
    <property type="entry name" value="MatE"/>
    <property type="match status" value="2"/>
</dbReference>
<organism evidence="3 4">
    <name type="scientific">Fluviibacter phosphoraccumulans</name>
    <dbReference type="NCBI Taxonomy" id="1751046"/>
    <lineage>
        <taxon>Bacteria</taxon>
        <taxon>Pseudomonadati</taxon>
        <taxon>Pseudomonadota</taxon>
        <taxon>Betaproteobacteria</taxon>
        <taxon>Rhodocyclales</taxon>
        <taxon>Fluviibacteraceae</taxon>
        <taxon>Fluviibacter</taxon>
    </lineage>
</organism>
<dbReference type="AlphaFoldDB" id="A0A7R6R7X7"/>
<dbReference type="GO" id="GO:0005886">
    <property type="term" value="C:plasma membrane"/>
    <property type="evidence" value="ECO:0007669"/>
    <property type="project" value="TreeGrafter"/>
</dbReference>
<dbReference type="InterPro" id="IPR002528">
    <property type="entry name" value="MATE_fam"/>
</dbReference>
<dbReference type="InterPro" id="IPR050222">
    <property type="entry name" value="MATE_MdtK"/>
</dbReference>
<feature type="transmembrane region" description="Helical" evidence="2">
    <location>
        <begin position="387"/>
        <end position="406"/>
    </location>
</feature>
<feature type="transmembrane region" description="Helical" evidence="2">
    <location>
        <begin position="243"/>
        <end position="266"/>
    </location>
</feature>
<name>A0A7R6R7X7_9RHOO</name>
<keyword evidence="4" id="KW-1185">Reference proteome</keyword>